<name>A0A1V4HHX0_9BACL</name>
<sequence>MEIENLIPAKSREDVRIWLQENGKTKKFCWVVVSMTPTPNTLLYLDAVEEALCFGWIDGVKKKISETELAQRLSPRSKKSSWTELNKERVRRLDKLGLMRDEGRRVLPDMDHNSFRIDEEIEQRLKEEKQVYDNFMAFPDLYKRVRIDTIQSIKNQPELFRSRLDKFIINTRENKMYGQWNDNGRLEGGGRKDCNLL</sequence>
<keyword evidence="2" id="KW-1185">Reference proteome</keyword>
<protein>
    <submittedName>
        <fullName evidence="1">Thymidylate synthase</fullName>
    </submittedName>
</protein>
<gene>
    <name evidence="1" type="ORF">BC351_30075</name>
</gene>
<dbReference type="Pfam" id="PF13376">
    <property type="entry name" value="OmdA"/>
    <property type="match status" value="1"/>
</dbReference>
<dbReference type="Proteomes" id="UP000190626">
    <property type="component" value="Unassembled WGS sequence"/>
</dbReference>
<dbReference type="OrthoDB" id="9796999at2"/>
<dbReference type="EMBL" id="MBTG01000019">
    <property type="protein sequence ID" value="OPH54970.1"/>
    <property type="molecule type" value="Genomic_DNA"/>
</dbReference>
<comment type="caution">
    <text evidence="1">The sequence shown here is derived from an EMBL/GenBank/DDBJ whole genome shotgun (WGS) entry which is preliminary data.</text>
</comment>
<accession>A0A1V4HHX0</accession>
<dbReference type="STRING" id="1469647.BC351_30075"/>
<proteinExistence type="predicted"/>
<evidence type="ECO:0000313" key="1">
    <source>
        <dbReference type="EMBL" id="OPH54970.1"/>
    </source>
</evidence>
<organism evidence="1 2">
    <name type="scientific">Paenibacillus ferrarius</name>
    <dbReference type="NCBI Taxonomy" id="1469647"/>
    <lineage>
        <taxon>Bacteria</taxon>
        <taxon>Bacillati</taxon>
        <taxon>Bacillota</taxon>
        <taxon>Bacilli</taxon>
        <taxon>Bacillales</taxon>
        <taxon>Paenibacillaceae</taxon>
        <taxon>Paenibacillus</taxon>
    </lineage>
</organism>
<dbReference type="RefSeq" id="WP_079414646.1">
    <property type="nucleotide sequence ID" value="NZ_MBTG01000019.1"/>
</dbReference>
<dbReference type="AlphaFoldDB" id="A0A1V4HHX0"/>
<evidence type="ECO:0000313" key="2">
    <source>
        <dbReference type="Proteomes" id="UP000190626"/>
    </source>
</evidence>
<reference evidence="2" key="1">
    <citation type="submission" date="2016-07" db="EMBL/GenBank/DDBJ databases">
        <authorList>
            <person name="Florea S."/>
            <person name="Webb J.S."/>
            <person name="Jaromczyk J."/>
            <person name="Schardl C.L."/>
        </authorList>
    </citation>
    <scope>NUCLEOTIDE SEQUENCE [LARGE SCALE GENOMIC DNA]</scope>
    <source>
        <strain evidence="2">CY1</strain>
    </source>
</reference>